<dbReference type="EMBL" id="WBMT01000016">
    <property type="protein sequence ID" value="KAB2344313.1"/>
    <property type="molecule type" value="Genomic_DNA"/>
</dbReference>
<feature type="compositionally biased region" description="Basic and acidic residues" evidence="1">
    <location>
        <begin position="75"/>
        <end position="85"/>
    </location>
</feature>
<dbReference type="RefSeq" id="WP_151565340.1">
    <property type="nucleotide sequence ID" value="NZ_WBMT01000016.1"/>
</dbReference>
<keyword evidence="3" id="KW-1185">Reference proteome</keyword>
<proteinExistence type="predicted"/>
<evidence type="ECO:0000256" key="1">
    <source>
        <dbReference type="SAM" id="MobiDB-lite"/>
    </source>
</evidence>
<dbReference type="AlphaFoldDB" id="A0A6H9YRD9"/>
<evidence type="ECO:0000313" key="3">
    <source>
        <dbReference type="Proteomes" id="UP000468735"/>
    </source>
</evidence>
<dbReference type="Proteomes" id="UP000468735">
    <property type="component" value="Unassembled WGS sequence"/>
</dbReference>
<comment type="caution">
    <text evidence="2">The sequence shown here is derived from an EMBL/GenBank/DDBJ whole genome shotgun (WGS) entry which is preliminary data.</text>
</comment>
<sequence length="152" mass="16085">MSTLVLLTGLALSACGDDKPDGPTVAQADKALHAHIDELVGVGVGNVRNLKITDPGGKDIPCGEGKAKRTYAVSGDKRDPKRDDLSLTPVELSNSMFGRLTTHVAKYELKQFSGGDPKKVMSNAETRTNLTFVVPAKGVIEIYGSTDCLRSG</sequence>
<accession>A0A6H9YRD9</accession>
<feature type="region of interest" description="Disordered" evidence="1">
    <location>
        <begin position="55"/>
        <end position="86"/>
    </location>
</feature>
<evidence type="ECO:0000313" key="2">
    <source>
        <dbReference type="EMBL" id="KAB2344313.1"/>
    </source>
</evidence>
<gene>
    <name evidence="2" type="ORF">F8566_30665</name>
</gene>
<dbReference type="OrthoDB" id="3533808at2"/>
<name>A0A6H9YRD9_9ACTN</name>
<reference evidence="2 3" key="1">
    <citation type="submission" date="2019-09" db="EMBL/GenBank/DDBJ databases">
        <title>Actinomadura physcomitrii sp. nov., a novel actinomycete isolated from moss [Physcomitrium sphaericum (Ludw) Fuernr].</title>
        <authorList>
            <person name="Zhuang X."/>
            <person name="Liu C."/>
        </authorList>
    </citation>
    <scope>NUCLEOTIDE SEQUENCE [LARGE SCALE GENOMIC DNA]</scope>
    <source>
        <strain evidence="2 3">HMC1</strain>
    </source>
</reference>
<organism evidence="2 3">
    <name type="scientific">Actinomadura rudentiformis</name>
    <dbReference type="NCBI Taxonomy" id="359158"/>
    <lineage>
        <taxon>Bacteria</taxon>
        <taxon>Bacillati</taxon>
        <taxon>Actinomycetota</taxon>
        <taxon>Actinomycetes</taxon>
        <taxon>Streptosporangiales</taxon>
        <taxon>Thermomonosporaceae</taxon>
        <taxon>Actinomadura</taxon>
    </lineage>
</organism>
<protein>
    <submittedName>
        <fullName evidence="2">Uncharacterized protein</fullName>
    </submittedName>
</protein>